<accession>A0A3P8DAQ9</accession>
<proteinExistence type="predicted"/>
<dbReference type="OrthoDB" id="7951431at2759"/>
<reference evidence="3" key="2">
    <citation type="submission" date="2019-09" db="UniProtKB">
        <authorList>
            <consortium name="WormBaseParasite"/>
        </authorList>
    </citation>
    <scope>IDENTIFICATION</scope>
</reference>
<accession>A0A183FWD9</accession>
<dbReference type="Proteomes" id="UP000050761">
    <property type="component" value="Unassembled WGS sequence"/>
</dbReference>
<protein>
    <submittedName>
        <fullName evidence="3">DDE_3 domain-containing protein</fullName>
    </submittedName>
</protein>
<dbReference type="Gene3D" id="3.30.420.10">
    <property type="entry name" value="Ribonuclease H-like superfamily/Ribonuclease H"/>
    <property type="match status" value="1"/>
</dbReference>
<dbReference type="EMBL" id="UZAH01027618">
    <property type="protein sequence ID" value="VDO93405.1"/>
    <property type="molecule type" value="Genomic_DNA"/>
</dbReference>
<evidence type="ECO:0000313" key="3">
    <source>
        <dbReference type="WBParaSite" id="HPBE_0001274001-mRNA-1"/>
    </source>
</evidence>
<dbReference type="InterPro" id="IPR036397">
    <property type="entry name" value="RNaseH_sf"/>
</dbReference>
<sequence>MLALLSLKENWSPGKHILLQLWFGVQSPHTAVFVESSAKNNKGEYKKTILEDILKHWADARFENDRWYLMQDSAAAHKARTTQQWCKHELPDIIAPEDCPPNSPDPLYPLDFLAWSVIESKVCSTRHASLTSLKASLMKAWNEMSDDRCATCDAFITRLGTCVRMKGGHFE</sequence>
<evidence type="ECO:0000313" key="2">
    <source>
        <dbReference type="Proteomes" id="UP000050761"/>
    </source>
</evidence>
<gene>
    <name evidence="1" type="ORF">HPBE_LOCUS12741</name>
</gene>
<reference evidence="1 2" key="1">
    <citation type="submission" date="2018-11" db="EMBL/GenBank/DDBJ databases">
        <authorList>
            <consortium name="Pathogen Informatics"/>
        </authorList>
    </citation>
    <scope>NUCLEOTIDE SEQUENCE [LARGE SCALE GENOMIC DNA]</scope>
</reference>
<dbReference type="GO" id="GO:0003676">
    <property type="term" value="F:nucleic acid binding"/>
    <property type="evidence" value="ECO:0007669"/>
    <property type="project" value="InterPro"/>
</dbReference>
<name>A0A183FWD9_HELPZ</name>
<dbReference type="WBParaSite" id="HPBE_0001274001-mRNA-1">
    <property type="protein sequence ID" value="HPBE_0001274001-mRNA-1"/>
    <property type="gene ID" value="HPBE_0001274001"/>
</dbReference>
<keyword evidence="2" id="KW-1185">Reference proteome</keyword>
<dbReference type="AlphaFoldDB" id="A0A183FWD9"/>
<organism evidence="2 3">
    <name type="scientific">Heligmosomoides polygyrus</name>
    <name type="common">Parasitic roundworm</name>
    <dbReference type="NCBI Taxonomy" id="6339"/>
    <lineage>
        <taxon>Eukaryota</taxon>
        <taxon>Metazoa</taxon>
        <taxon>Ecdysozoa</taxon>
        <taxon>Nematoda</taxon>
        <taxon>Chromadorea</taxon>
        <taxon>Rhabditida</taxon>
        <taxon>Rhabditina</taxon>
        <taxon>Rhabditomorpha</taxon>
        <taxon>Strongyloidea</taxon>
        <taxon>Heligmosomidae</taxon>
        <taxon>Heligmosomoides</taxon>
    </lineage>
</organism>
<evidence type="ECO:0000313" key="1">
    <source>
        <dbReference type="EMBL" id="VDO93405.1"/>
    </source>
</evidence>